<dbReference type="SUPFAM" id="SSF52540">
    <property type="entry name" value="P-loop containing nucleoside triphosphate hydrolases"/>
    <property type="match status" value="1"/>
</dbReference>
<dbReference type="EMBL" id="BPLR01001692">
    <property type="protein sequence ID" value="GIZ04099.1"/>
    <property type="molecule type" value="Genomic_DNA"/>
</dbReference>
<reference evidence="1 2" key="1">
    <citation type="submission" date="2021-06" db="EMBL/GenBank/DDBJ databases">
        <title>Caerostris extrusa draft genome.</title>
        <authorList>
            <person name="Kono N."/>
            <person name="Arakawa K."/>
        </authorList>
    </citation>
    <scope>NUCLEOTIDE SEQUENCE [LARGE SCALE GENOMIC DNA]</scope>
</reference>
<sequence>MKGSHSMMERGLQELKFVDFRRRGNAFECTTVSVIKKICDTNLHALLDCSLSAVERLNQCMIYPIEVKDSRYLTEKVSTKAAKEMFEHALKIESEYKQLINDKQEGRTKLSLLKLSLHSCC</sequence>
<dbReference type="PANTHER" id="PTHR46360">
    <property type="entry name" value="DISKS LARGE HOMOLOG 5"/>
    <property type="match status" value="1"/>
</dbReference>
<comment type="caution">
    <text evidence="1">The sequence shown here is derived from an EMBL/GenBank/DDBJ whole genome shotgun (WGS) entry which is preliminary data.</text>
</comment>
<organism evidence="1 2">
    <name type="scientific">Caerostris extrusa</name>
    <name type="common">Bark spider</name>
    <name type="synonym">Caerostris bankana</name>
    <dbReference type="NCBI Taxonomy" id="172846"/>
    <lineage>
        <taxon>Eukaryota</taxon>
        <taxon>Metazoa</taxon>
        <taxon>Ecdysozoa</taxon>
        <taxon>Arthropoda</taxon>
        <taxon>Chelicerata</taxon>
        <taxon>Arachnida</taxon>
        <taxon>Araneae</taxon>
        <taxon>Araneomorphae</taxon>
        <taxon>Entelegynae</taxon>
        <taxon>Araneoidea</taxon>
        <taxon>Araneidae</taxon>
        <taxon>Caerostris</taxon>
    </lineage>
</organism>
<dbReference type="PANTHER" id="PTHR46360:SF1">
    <property type="entry name" value="DISKS LARGE HOMOLOG 5"/>
    <property type="match status" value="1"/>
</dbReference>
<name>A0AAV4YAZ1_CAEEX</name>
<protein>
    <submittedName>
        <fullName evidence="1">Discs large protein, putative</fullName>
    </submittedName>
</protein>
<dbReference type="Proteomes" id="UP001054945">
    <property type="component" value="Unassembled WGS sequence"/>
</dbReference>
<dbReference type="Gene3D" id="3.40.50.300">
    <property type="entry name" value="P-loop containing nucleotide triphosphate hydrolases"/>
    <property type="match status" value="1"/>
</dbReference>
<keyword evidence="2" id="KW-1185">Reference proteome</keyword>
<evidence type="ECO:0000313" key="2">
    <source>
        <dbReference type="Proteomes" id="UP001054945"/>
    </source>
</evidence>
<dbReference type="InterPro" id="IPR053004">
    <property type="entry name" value="MAGUK_Signaling_Regulators"/>
</dbReference>
<gene>
    <name evidence="1" type="primary">8029837</name>
    <name evidence="1" type="ORF">CEXT_13361</name>
</gene>
<dbReference type="GO" id="GO:0035331">
    <property type="term" value="P:negative regulation of hippo signaling"/>
    <property type="evidence" value="ECO:0007669"/>
    <property type="project" value="TreeGrafter"/>
</dbReference>
<dbReference type="InterPro" id="IPR027417">
    <property type="entry name" value="P-loop_NTPase"/>
</dbReference>
<proteinExistence type="predicted"/>
<evidence type="ECO:0000313" key="1">
    <source>
        <dbReference type="EMBL" id="GIZ04099.1"/>
    </source>
</evidence>
<dbReference type="GO" id="GO:0005886">
    <property type="term" value="C:plasma membrane"/>
    <property type="evidence" value="ECO:0007669"/>
    <property type="project" value="TreeGrafter"/>
</dbReference>
<accession>A0AAV4YAZ1</accession>
<dbReference type="AlphaFoldDB" id="A0AAV4YAZ1"/>